<reference evidence="1" key="1">
    <citation type="submission" date="2021-03" db="EMBL/GenBank/DDBJ databases">
        <title>Antimicrobial resistance genes in bacteria isolated from Japanese honey, and their potential for conferring macrolide and lincosamide resistance in the American foulbrood pathogen Paenibacillus larvae.</title>
        <authorList>
            <person name="Okamoto M."/>
            <person name="Kumagai M."/>
            <person name="Kanamori H."/>
            <person name="Takamatsu D."/>
        </authorList>
    </citation>
    <scope>NUCLEOTIDE SEQUENCE</scope>
    <source>
        <strain evidence="1">J2TS6</strain>
    </source>
</reference>
<evidence type="ECO:0000313" key="1">
    <source>
        <dbReference type="EMBL" id="GIO33671.1"/>
    </source>
</evidence>
<sequence>MEIMMGSRVNKPTPLIKLICTTVIVLGDYNNTQIMIKFELKSLFIRSCPDEHYSCNTNKKLSSESL</sequence>
<dbReference type="AlphaFoldDB" id="A0A920CBK7"/>
<protein>
    <submittedName>
        <fullName evidence="1">Uncharacterized protein</fullName>
    </submittedName>
</protein>
<organism evidence="1 2">
    <name type="scientific">Paenibacillus albilobatus</name>
    <dbReference type="NCBI Taxonomy" id="2716884"/>
    <lineage>
        <taxon>Bacteria</taxon>
        <taxon>Bacillati</taxon>
        <taxon>Bacillota</taxon>
        <taxon>Bacilli</taxon>
        <taxon>Bacillales</taxon>
        <taxon>Paenibacillaceae</taxon>
        <taxon>Paenibacillus</taxon>
    </lineage>
</organism>
<keyword evidence="2" id="KW-1185">Reference proteome</keyword>
<gene>
    <name evidence="1" type="ORF">J2TS6_48120</name>
</gene>
<comment type="caution">
    <text evidence="1">The sequence shown here is derived from an EMBL/GenBank/DDBJ whole genome shotgun (WGS) entry which is preliminary data.</text>
</comment>
<name>A0A920CBK7_9BACL</name>
<evidence type="ECO:0000313" key="2">
    <source>
        <dbReference type="Proteomes" id="UP000679779"/>
    </source>
</evidence>
<accession>A0A920CBK7</accession>
<dbReference type="EMBL" id="BORQ01000007">
    <property type="protein sequence ID" value="GIO33671.1"/>
    <property type="molecule type" value="Genomic_DNA"/>
</dbReference>
<dbReference type="Proteomes" id="UP000679779">
    <property type="component" value="Unassembled WGS sequence"/>
</dbReference>
<proteinExistence type="predicted"/>